<dbReference type="Pfam" id="PF05986">
    <property type="entry name" value="ADAMTS_spacer1"/>
    <property type="match status" value="1"/>
</dbReference>
<dbReference type="SUPFAM" id="SSF82895">
    <property type="entry name" value="TSP-1 type 1 repeat"/>
    <property type="match status" value="6"/>
</dbReference>
<dbReference type="PANTHER" id="PTHR13723:SF316">
    <property type="entry name" value="LONELY HEART, ISOFORM A"/>
    <property type="match status" value="1"/>
</dbReference>
<dbReference type="Gene3D" id="2.20.100.10">
    <property type="entry name" value="Thrombospondin type-1 (TSP1) repeat"/>
    <property type="match status" value="6"/>
</dbReference>
<dbReference type="FunFam" id="2.60.120.830:FF:000001">
    <property type="entry name" value="A disintegrin and metalloproteinase with thrombospondin motifs 1"/>
    <property type="match status" value="1"/>
</dbReference>
<evidence type="ECO:0000256" key="4">
    <source>
        <dbReference type="ARBA" id="ARBA00022737"/>
    </source>
</evidence>
<dbReference type="InterPro" id="IPR010909">
    <property type="entry name" value="PLAC"/>
</dbReference>
<dbReference type="GO" id="GO:0030198">
    <property type="term" value="P:extracellular matrix organization"/>
    <property type="evidence" value="ECO:0007669"/>
    <property type="project" value="TreeGrafter"/>
</dbReference>
<dbReference type="FunFam" id="2.20.100.10:FF:000005">
    <property type="entry name" value="ADAM metallopeptidase with thrombospondin type 1 motif 9"/>
    <property type="match status" value="1"/>
</dbReference>
<dbReference type="GO" id="GO:0006508">
    <property type="term" value="P:proteolysis"/>
    <property type="evidence" value="ECO:0007669"/>
    <property type="project" value="TreeGrafter"/>
</dbReference>
<protein>
    <recommendedName>
        <fullName evidence="6">PLAC domain-containing protein</fullName>
    </recommendedName>
</protein>
<gene>
    <name evidence="7" type="ORF">P4O66_012471</name>
</gene>
<keyword evidence="8" id="KW-1185">Reference proteome</keyword>
<dbReference type="PROSITE" id="PS50900">
    <property type="entry name" value="PLAC"/>
    <property type="match status" value="1"/>
</dbReference>
<keyword evidence="4" id="KW-0677">Repeat</keyword>
<evidence type="ECO:0000256" key="2">
    <source>
        <dbReference type="ARBA" id="ARBA00022525"/>
    </source>
</evidence>
<comment type="subcellular location">
    <subcellularLocation>
        <location evidence="1">Secreted</location>
    </subcellularLocation>
</comment>
<keyword evidence="2" id="KW-0964">Secreted</keyword>
<evidence type="ECO:0000313" key="8">
    <source>
        <dbReference type="Proteomes" id="UP001239994"/>
    </source>
</evidence>
<keyword evidence="3 5" id="KW-0732">Signal</keyword>
<accession>A0AAD8Z709</accession>
<dbReference type="GO" id="GO:0004222">
    <property type="term" value="F:metalloendopeptidase activity"/>
    <property type="evidence" value="ECO:0007669"/>
    <property type="project" value="TreeGrafter"/>
</dbReference>
<evidence type="ECO:0000256" key="1">
    <source>
        <dbReference type="ARBA" id="ARBA00004613"/>
    </source>
</evidence>
<dbReference type="Gene3D" id="2.60.120.830">
    <property type="match status" value="1"/>
</dbReference>
<dbReference type="InterPro" id="IPR036383">
    <property type="entry name" value="TSP1_rpt_sf"/>
</dbReference>
<dbReference type="Proteomes" id="UP001239994">
    <property type="component" value="Unassembled WGS sequence"/>
</dbReference>
<dbReference type="GO" id="GO:0031012">
    <property type="term" value="C:extracellular matrix"/>
    <property type="evidence" value="ECO:0007669"/>
    <property type="project" value="TreeGrafter"/>
</dbReference>
<dbReference type="Pfam" id="PF19030">
    <property type="entry name" value="TSP1_ADAMTS"/>
    <property type="match status" value="6"/>
</dbReference>
<dbReference type="InterPro" id="IPR000884">
    <property type="entry name" value="TSP1_rpt"/>
</dbReference>
<evidence type="ECO:0000259" key="6">
    <source>
        <dbReference type="PROSITE" id="PS50900"/>
    </source>
</evidence>
<feature type="signal peptide" evidence="5">
    <location>
        <begin position="1"/>
        <end position="37"/>
    </location>
</feature>
<feature type="domain" description="PLAC" evidence="6">
    <location>
        <begin position="590"/>
        <end position="627"/>
    </location>
</feature>
<dbReference type="SMART" id="SM00209">
    <property type="entry name" value="TSP1"/>
    <property type="match status" value="6"/>
</dbReference>
<dbReference type="InterPro" id="IPR010294">
    <property type="entry name" value="ADAMTS_spacer1"/>
</dbReference>
<evidence type="ECO:0000313" key="7">
    <source>
        <dbReference type="EMBL" id="KAK1792533.1"/>
    </source>
</evidence>
<feature type="chain" id="PRO_5042041279" description="PLAC domain-containing protein" evidence="5">
    <location>
        <begin position="38"/>
        <end position="633"/>
    </location>
</feature>
<dbReference type="GO" id="GO:0005576">
    <property type="term" value="C:extracellular region"/>
    <property type="evidence" value="ECO:0007669"/>
    <property type="project" value="UniProtKB-SubCell"/>
</dbReference>
<comment type="caution">
    <text evidence="7">The sequence shown here is derived from an EMBL/GenBank/DDBJ whole genome shotgun (WGS) entry which is preliminary data.</text>
</comment>
<sequence>MARWWVQQFWCPRFGRHTQPLLHTTLLLSLLCPPVEPLPWDADTSSGPGQECARHLEDVCGVCAGDGSSCELVTGTLYHSVLPTGYYKLLDIPRGAQRIKIQETQKTRNYLALKTDSGESLINGAWVIDRPGRLFAAGTVLTYKRPNEIRTKAGESITAPGPTNQDLHLYVIYQQPGISVYYEYVLPKDSPGYETSTLSGILPPAENQGLGDDRIGIHPNLVPSDLVTPDPLSPYSWVAMTNTPCSATCGTGRRQVLFNCVERATQTTVPGDLCNHTPRPAPQEQDCQSQLCPAFWDLGEWSECSKTCGAGIQRRQVLCRQTRGRHGNSTVTMATALCEHAEMPETTALCQLKICSEWQIRSEWTQCPVPCGVGQQRREVVCVDALGDVVPDDDCNLHLRPAHRLNCDMGACSQSWFYSPWSDRCSADCGDGERSRSVVCLTNQTGSLPLDGCDDVKPEALITCNLGACTDRLEWYTGLWGQCSSECGKGRQSRGVVCVHHINGQLEVTSDTNCSHQPRPPDSQSCHLKSCGPQWYTTDWSSCSHSCGGGYRVREVRCLGDDLSPSYDCDFALTPARREECNTHICIPEMDGSCRDMYFNCELVLRARLCVYSYYRMACCVSCSRTSHGYARR</sequence>
<dbReference type="PANTHER" id="PTHR13723">
    <property type="entry name" value="ADAMTS A DISINTEGRIN AND METALLOPROTEASE WITH THROMBOSPONDIN MOTIFS PROTEASE"/>
    <property type="match status" value="1"/>
</dbReference>
<dbReference type="EMBL" id="JAROKS010000019">
    <property type="protein sequence ID" value="KAK1792533.1"/>
    <property type="molecule type" value="Genomic_DNA"/>
</dbReference>
<dbReference type="Pfam" id="PF08686">
    <property type="entry name" value="PLAC"/>
    <property type="match status" value="1"/>
</dbReference>
<proteinExistence type="predicted"/>
<dbReference type="InterPro" id="IPR050439">
    <property type="entry name" value="ADAMTS_ADAMTS-like"/>
</dbReference>
<dbReference type="PROSITE" id="PS50092">
    <property type="entry name" value="TSP1"/>
    <property type="match status" value="5"/>
</dbReference>
<reference evidence="7" key="1">
    <citation type="submission" date="2023-03" db="EMBL/GenBank/DDBJ databases">
        <title>Electrophorus voltai genome.</title>
        <authorList>
            <person name="Bian C."/>
        </authorList>
    </citation>
    <scope>NUCLEOTIDE SEQUENCE</scope>
    <source>
        <strain evidence="7">CB-2022</strain>
        <tissue evidence="7">Muscle</tissue>
    </source>
</reference>
<evidence type="ECO:0000256" key="3">
    <source>
        <dbReference type="ARBA" id="ARBA00022729"/>
    </source>
</evidence>
<organism evidence="7 8">
    <name type="scientific">Electrophorus voltai</name>
    <dbReference type="NCBI Taxonomy" id="2609070"/>
    <lineage>
        <taxon>Eukaryota</taxon>
        <taxon>Metazoa</taxon>
        <taxon>Chordata</taxon>
        <taxon>Craniata</taxon>
        <taxon>Vertebrata</taxon>
        <taxon>Euteleostomi</taxon>
        <taxon>Actinopterygii</taxon>
        <taxon>Neopterygii</taxon>
        <taxon>Teleostei</taxon>
        <taxon>Ostariophysi</taxon>
        <taxon>Gymnotiformes</taxon>
        <taxon>Gymnotoidei</taxon>
        <taxon>Gymnotidae</taxon>
        <taxon>Electrophorus</taxon>
    </lineage>
</organism>
<name>A0AAD8Z709_9TELE</name>
<dbReference type="AlphaFoldDB" id="A0AAD8Z709"/>
<evidence type="ECO:0000256" key="5">
    <source>
        <dbReference type="SAM" id="SignalP"/>
    </source>
</evidence>